<keyword evidence="1" id="KW-0472">Membrane</keyword>
<dbReference type="AlphaFoldDB" id="A0AAN9XJ89"/>
<keyword evidence="1" id="KW-0812">Transmembrane</keyword>
<keyword evidence="3" id="KW-1185">Reference proteome</keyword>
<gene>
    <name evidence="2" type="ORF">VNO78_14889</name>
</gene>
<proteinExistence type="predicted"/>
<evidence type="ECO:0008006" key="4">
    <source>
        <dbReference type="Google" id="ProtNLM"/>
    </source>
</evidence>
<sequence length="141" mass="16203">MISLPPIYYAYPLTPYRQTTERPHPSLHSIFLNSPRFRAFAQPPPPPLLPHLPHLEIFLRIGSDMKRTPTRMLSMSTYSSYLSLPSLRSFPLFALILSMTTLASIPLLLLSPLFSIYVVTIMILVFKFSPLGKEEKRRVLF</sequence>
<reference evidence="2 3" key="1">
    <citation type="submission" date="2024-01" db="EMBL/GenBank/DDBJ databases">
        <title>The genomes of 5 underutilized Papilionoideae crops provide insights into root nodulation and disease resistanc.</title>
        <authorList>
            <person name="Jiang F."/>
        </authorList>
    </citation>
    <scope>NUCLEOTIDE SEQUENCE [LARGE SCALE GENOMIC DNA]</scope>
    <source>
        <strain evidence="2">DUOXIRENSHENG_FW03</strain>
        <tissue evidence="2">Leaves</tissue>
    </source>
</reference>
<evidence type="ECO:0000313" key="3">
    <source>
        <dbReference type="Proteomes" id="UP001386955"/>
    </source>
</evidence>
<feature type="transmembrane region" description="Helical" evidence="1">
    <location>
        <begin position="105"/>
        <end position="128"/>
    </location>
</feature>
<name>A0AAN9XJ89_PSOTE</name>
<evidence type="ECO:0000256" key="1">
    <source>
        <dbReference type="SAM" id="Phobius"/>
    </source>
</evidence>
<protein>
    <recommendedName>
        <fullName evidence="4">Transmembrane protein</fullName>
    </recommendedName>
</protein>
<evidence type="ECO:0000313" key="2">
    <source>
        <dbReference type="EMBL" id="KAK7394364.1"/>
    </source>
</evidence>
<dbReference type="Proteomes" id="UP001386955">
    <property type="component" value="Unassembled WGS sequence"/>
</dbReference>
<comment type="caution">
    <text evidence="2">The sequence shown here is derived from an EMBL/GenBank/DDBJ whole genome shotgun (WGS) entry which is preliminary data.</text>
</comment>
<dbReference type="EMBL" id="JAYMYS010000004">
    <property type="protein sequence ID" value="KAK7394364.1"/>
    <property type="molecule type" value="Genomic_DNA"/>
</dbReference>
<accession>A0AAN9XJ89</accession>
<organism evidence="2 3">
    <name type="scientific">Psophocarpus tetragonolobus</name>
    <name type="common">Winged bean</name>
    <name type="synonym">Dolichos tetragonolobus</name>
    <dbReference type="NCBI Taxonomy" id="3891"/>
    <lineage>
        <taxon>Eukaryota</taxon>
        <taxon>Viridiplantae</taxon>
        <taxon>Streptophyta</taxon>
        <taxon>Embryophyta</taxon>
        <taxon>Tracheophyta</taxon>
        <taxon>Spermatophyta</taxon>
        <taxon>Magnoliopsida</taxon>
        <taxon>eudicotyledons</taxon>
        <taxon>Gunneridae</taxon>
        <taxon>Pentapetalae</taxon>
        <taxon>rosids</taxon>
        <taxon>fabids</taxon>
        <taxon>Fabales</taxon>
        <taxon>Fabaceae</taxon>
        <taxon>Papilionoideae</taxon>
        <taxon>50 kb inversion clade</taxon>
        <taxon>NPAAA clade</taxon>
        <taxon>indigoferoid/millettioid clade</taxon>
        <taxon>Phaseoleae</taxon>
        <taxon>Psophocarpus</taxon>
    </lineage>
</organism>
<keyword evidence="1" id="KW-1133">Transmembrane helix</keyword>